<dbReference type="STRING" id="1123357.SAMN02745244_02849"/>
<keyword evidence="3" id="KW-1185">Reference proteome</keyword>
<protein>
    <recommendedName>
        <fullName evidence="4">DUF3710 domain-containing protein</fullName>
    </recommendedName>
</protein>
<evidence type="ECO:0000256" key="1">
    <source>
        <dbReference type="SAM" id="MobiDB-lite"/>
    </source>
</evidence>
<proteinExistence type="predicted"/>
<feature type="compositionally biased region" description="Acidic residues" evidence="1">
    <location>
        <begin position="27"/>
        <end position="42"/>
    </location>
</feature>
<evidence type="ECO:0000313" key="2">
    <source>
        <dbReference type="EMBL" id="SHJ59867.1"/>
    </source>
</evidence>
<dbReference type="EMBL" id="FQZG01000061">
    <property type="protein sequence ID" value="SHJ59867.1"/>
    <property type="molecule type" value="Genomic_DNA"/>
</dbReference>
<gene>
    <name evidence="2" type="ORF">SAMN02745244_02849</name>
</gene>
<feature type="region of interest" description="Disordered" evidence="1">
    <location>
        <begin position="1"/>
        <end position="57"/>
    </location>
</feature>
<reference evidence="2 3" key="1">
    <citation type="submission" date="2016-11" db="EMBL/GenBank/DDBJ databases">
        <authorList>
            <person name="Jaros S."/>
            <person name="Januszkiewicz K."/>
            <person name="Wedrychowicz H."/>
        </authorList>
    </citation>
    <scope>NUCLEOTIDE SEQUENCE [LARGE SCALE GENOMIC DNA]</scope>
    <source>
        <strain evidence="2 3">DSM 12906</strain>
    </source>
</reference>
<dbReference type="RefSeq" id="WP_245787997.1">
    <property type="nucleotide sequence ID" value="NZ_FQZG01000061.1"/>
</dbReference>
<dbReference type="Pfam" id="PF12502">
    <property type="entry name" value="DUF3710"/>
    <property type="match status" value="1"/>
</dbReference>
<accession>A0A1M6KLR4</accession>
<feature type="compositionally biased region" description="Basic and acidic residues" evidence="1">
    <location>
        <begin position="45"/>
        <end position="57"/>
    </location>
</feature>
<sequence length="241" mass="26107">MIFGRKKRSALEEEAAEKAPATPVPDAPEEALPEEDGQEVSEAEAAAREWDSEFEREEGPFDIDEVDLEADADDVQRLDLGSVVVTPFEGMTMQLQLNRETNVVQSILVGDGNSGLEVAVFAAPTRSSMAPEIREEIVKSTLQQQGKIALVKGPFGAELRRALPVKDQNGNPATHVSRTWMVAGPGWLLRGVLLGKATFEPDNEEAQVALFEFFSNIVVRRGSAPAAPGSLLPMKVPETEA</sequence>
<evidence type="ECO:0008006" key="4">
    <source>
        <dbReference type="Google" id="ProtNLM"/>
    </source>
</evidence>
<organism evidence="2 3">
    <name type="scientific">Tessaracoccus bendigoensis DSM 12906</name>
    <dbReference type="NCBI Taxonomy" id="1123357"/>
    <lineage>
        <taxon>Bacteria</taxon>
        <taxon>Bacillati</taxon>
        <taxon>Actinomycetota</taxon>
        <taxon>Actinomycetes</taxon>
        <taxon>Propionibacteriales</taxon>
        <taxon>Propionibacteriaceae</taxon>
        <taxon>Tessaracoccus</taxon>
    </lineage>
</organism>
<dbReference type="InterPro" id="IPR022183">
    <property type="entry name" value="DUF3710"/>
</dbReference>
<name>A0A1M6KLR4_9ACTN</name>
<evidence type="ECO:0000313" key="3">
    <source>
        <dbReference type="Proteomes" id="UP000184512"/>
    </source>
</evidence>
<dbReference type="Proteomes" id="UP000184512">
    <property type="component" value="Unassembled WGS sequence"/>
</dbReference>
<dbReference type="AlphaFoldDB" id="A0A1M6KLR4"/>